<dbReference type="Gene3D" id="3.40.50.12240">
    <property type="match status" value="1"/>
</dbReference>
<dbReference type="AlphaFoldDB" id="A0A7J8ZWD4"/>
<sequence>MPRMKPMSRGRKKNFGGQYWRGQSTRSTRASGYRPQNHEAKTLNRTWTTCWFFLVVTGGICPRFATNTEQSPNGFRKEDLALSVDSRRVKFSSEAWPYGATDELARSLVRRRIEPTNSSPIGNNSIPRYSPSNMDMEAFMETTQEVVEADDAMALVGNNSRKRQRLENRSFSAREKSEKILVCYTSKREPSFPSQSITFPSFPANTRTITCLAHFVYEPLQTGLIAIDSMIPIGRGQR</sequence>
<evidence type="ECO:0000256" key="1">
    <source>
        <dbReference type="SAM" id="MobiDB-lite"/>
    </source>
</evidence>
<feature type="compositionally biased region" description="Polar residues" evidence="1">
    <location>
        <begin position="21"/>
        <end position="30"/>
    </location>
</feature>
<accession>A0A7J8ZWD4</accession>
<feature type="region of interest" description="Disordered" evidence="1">
    <location>
        <begin position="1"/>
        <end position="36"/>
    </location>
</feature>
<dbReference type="EMBL" id="JABEZV010000007">
    <property type="protein sequence ID" value="MBA0716055.1"/>
    <property type="molecule type" value="Genomic_DNA"/>
</dbReference>
<name>A0A7J8ZWD4_9ROSI</name>
<feature type="compositionally biased region" description="Basic residues" evidence="1">
    <location>
        <begin position="1"/>
        <end position="14"/>
    </location>
</feature>
<reference evidence="2 3" key="1">
    <citation type="journal article" date="2019" name="Genome Biol. Evol.">
        <title>Insights into the evolution of the New World diploid cottons (Gossypium, subgenus Houzingenia) based on genome sequencing.</title>
        <authorList>
            <person name="Grover C.E."/>
            <person name="Arick M.A. 2nd"/>
            <person name="Thrash A."/>
            <person name="Conover J.L."/>
            <person name="Sanders W.S."/>
            <person name="Peterson D.G."/>
            <person name="Frelichowski J.E."/>
            <person name="Scheffler J.A."/>
            <person name="Scheffler B.E."/>
            <person name="Wendel J.F."/>
        </authorList>
    </citation>
    <scope>NUCLEOTIDE SEQUENCE [LARGE SCALE GENOMIC DNA]</scope>
    <source>
        <strain evidence="2">4</strain>
        <tissue evidence="2">Leaf</tissue>
    </source>
</reference>
<proteinExistence type="predicted"/>
<gene>
    <name evidence="2" type="ORF">Golax_014921</name>
</gene>
<dbReference type="Proteomes" id="UP000593574">
    <property type="component" value="Unassembled WGS sequence"/>
</dbReference>
<organism evidence="2 3">
    <name type="scientific">Gossypium laxum</name>
    <dbReference type="NCBI Taxonomy" id="34288"/>
    <lineage>
        <taxon>Eukaryota</taxon>
        <taxon>Viridiplantae</taxon>
        <taxon>Streptophyta</taxon>
        <taxon>Embryophyta</taxon>
        <taxon>Tracheophyta</taxon>
        <taxon>Spermatophyta</taxon>
        <taxon>Magnoliopsida</taxon>
        <taxon>eudicotyledons</taxon>
        <taxon>Gunneridae</taxon>
        <taxon>Pentapetalae</taxon>
        <taxon>rosids</taxon>
        <taxon>malvids</taxon>
        <taxon>Malvales</taxon>
        <taxon>Malvaceae</taxon>
        <taxon>Malvoideae</taxon>
        <taxon>Gossypium</taxon>
    </lineage>
</organism>
<evidence type="ECO:0000313" key="3">
    <source>
        <dbReference type="Proteomes" id="UP000593574"/>
    </source>
</evidence>
<protein>
    <submittedName>
        <fullName evidence="2">Uncharacterized protein</fullName>
    </submittedName>
</protein>
<keyword evidence="3" id="KW-1185">Reference proteome</keyword>
<comment type="caution">
    <text evidence="2">The sequence shown here is derived from an EMBL/GenBank/DDBJ whole genome shotgun (WGS) entry which is preliminary data.</text>
</comment>
<evidence type="ECO:0000313" key="2">
    <source>
        <dbReference type="EMBL" id="MBA0716055.1"/>
    </source>
</evidence>